<comment type="caution">
    <text evidence="2">The sequence shown here is derived from an EMBL/GenBank/DDBJ whole genome shotgun (WGS) entry which is preliminary data.</text>
</comment>
<proteinExistence type="predicted"/>
<dbReference type="EMBL" id="JARGDH010000003">
    <property type="protein sequence ID" value="KAL0273104.1"/>
    <property type="molecule type" value="Genomic_DNA"/>
</dbReference>
<feature type="compositionally biased region" description="Basic and acidic residues" evidence="1">
    <location>
        <begin position="30"/>
        <end position="44"/>
    </location>
</feature>
<protein>
    <submittedName>
        <fullName evidence="2">Uncharacterized protein</fullName>
    </submittedName>
</protein>
<evidence type="ECO:0000313" key="2">
    <source>
        <dbReference type="EMBL" id="KAL0273104.1"/>
    </source>
</evidence>
<feature type="region of interest" description="Disordered" evidence="1">
    <location>
        <begin position="1"/>
        <end position="116"/>
    </location>
</feature>
<sequence>MGRNEEIVRENDRRRPVGDRKLKRGRKTAVGREEYRFGRKDGPGQDRGWYAAGGSVYGNGRRSSRSEYRKMELDEDGFGRGRPQQNFFGNGRGNGGNAWKKNTGNGRVDGRGRERPECVWKREAAAKLVRERKEVVDNRGRRIPEAEQWTGRLRGHESLELNKNRGKYWRRRKEENDMEKVTGSAEKVMLYSQKKVVNKYAVFGESNGKCIRLFAGKRKQTTWKETPEVQRK</sequence>
<organism evidence="2">
    <name type="scientific">Menopon gallinae</name>
    <name type="common">poultry shaft louse</name>
    <dbReference type="NCBI Taxonomy" id="328185"/>
    <lineage>
        <taxon>Eukaryota</taxon>
        <taxon>Metazoa</taxon>
        <taxon>Ecdysozoa</taxon>
        <taxon>Arthropoda</taxon>
        <taxon>Hexapoda</taxon>
        <taxon>Insecta</taxon>
        <taxon>Pterygota</taxon>
        <taxon>Neoptera</taxon>
        <taxon>Paraneoptera</taxon>
        <taxon>Psocodea</taxon>
        <taxon>Troctomorpha</taxon>
        <taxon>Phthiraptera</taxon>
        <taxon>Amblycera</taxon>
        <taxon>Menoponidae</taxon>
        <taxon>Menopon</taxon>
    </lineage>
</organism>
<accession>A0AAW2HT57</accession>
<evidence type="ECO:0000256" key="1">
    <source>
        <dbReference type="SAM" id="MobiDB-lite"/>
    </source>
</evidence>
<name>A0AAW2HT57_9NEOP</name>
<gene>
    <name evidence="2" type="ORF">PYX00_005858</name>
</gene>
<dbReference type="AlphaFoldDB" id="A0AAW2HT57"/>
<feature type="compositionally biased region" description="Basic and acidic residues" evidence="1">
    <location>
        <begin position="1"/>
        <end position="20"/>
    </location>
</feature>
<reference evidence="2" key="1">
    <citation type="journal article" date="2024" name="Gigascience">
        <title>Chromosome-level genome of the poultry shaft louse Menopon gallinae provides insight into the host-switching and adaptive evolution of parasitic lice.</title>
        <authorList>
            <person name="Xu Y."/>
            <person name="Ma L."/>
            <person name="Liu S."/>
            <person name="Liang Y."/>
            <person name="Liu Q."/>
            <person name="He Z."/>
            <person name="Tian L."/>
            <person name="Duan Y."/>
            <person name="Cai W."/>
            <person name="Li H."/>
            <person name="Song F."/>
        </authorList>
    </citation>
    <scope>NUCLEOTIDE SEQUENCE</scope>
    <source>
        <strain evidence="2">Cailab_2023a</strain>
    </source>
</reference>